<dbReference type="Gene3D" id="3.40.630.30">
    <property type="match status" value="1"/>
</dbReference>
<dbReference type="AlphaFoldDB" id="A0A239K104"/>
<dbReference type="InterPro" id="IPR016181">
    <property type="entry name" value="Acyl_CoA_acyltransferase"/>
</dbReference>
<dbReference type="EMBL" id="FZOF01000014">
    <property type="protein sequence ID" value="SNT11418.1"/>
    <property type="molecule type" value="Genomic_DNA"/>
</dbReference>
<keyword evidence="2" id="KW-1185">Reference proteome</keyword>
<reference evidence="1 2" key="1">
    <citation type="submission" date="2017-06" db="EMBL/GenBank/DDBJ databases">
        <authorList>
            <person name="Kim H.J."/>
            <person name="Triplett B.A."/>
        </authorList>
    </citation>
    <scope>NUCLEOTIDE SEQUENCE [LARGE SCALE GENOMIC DNA]</scope>
    <source>
        <strain evidence="1 2">CGMCC 4.1858</strain>
    </source>
</reference>
<evidence type="ECO:0000313" key="1">
    <source>
        <dbReference type="EMBL" id="SNT11418.1"/>
    </source>
</evidence>
<dbReference type="RefSeq" id="WP_089226240.1">
    <property type="nucleotide sequence ID" value="NZ_FZOF01000014.1"/>
</dbReference>
<organism evidence="1 2">
    <name type="scientific">Actinacidiphila glaucinigra</name>
    <dbReference type="NCBI Taxonomy" id="235986"/>
    <lineage>
        <taxon>Bacteria</taxon>
        <taxon>Bacillati</taxon>
        <taxon>Actinomycetota</taxon>
        <taxon>Actinomycetes</taxon>
        <taxon>Kitasatosporales</taxon>
        <taxon>Streptomycetaceae</taxon>
        <taxon>Actinacidiphila</taxon>
    </lineage>
</organism>
<dbReference type="OrthoDB" id="164800at2"/>
<protein>
    <recommendedName>
        <fullName evidence="3">GNAT family N-acetyltransferase</fullName>
    </recommendedName>
</protein>
<accession>A0A239K104</accession>
<proteinExistence type="predicted"/>
<sequence length="280" mass="30551">MSTFDPSLVALEYRAAYDRQLRARVPADLSRFRSVERDGPLLRKTYEHGETGFLDYRDLGGLDGPGLDALIARQRDHYAALGMPVEWKYHAHDLPAGLPDRLVAAGFVPEEPETVLVGEAAALTAAPVLPEGLALREVTSRADFERVRRMEETVWGVPHDWLPGMLESEVSGPGDPCVVVVAETADGTVVCAGWARFHEGTDFVSLWGGSTLPQWRGRAAYRATVAHRARLAVAAGHRFVQVDASPDSAPILTRLGLLPVAVTVPYVWRPDVPRAEDGLS</sequence>
<dbReference type="SUPFAM" id="SSF55729">
    <property type="entry name" value="Acyl-CoA N-acyltransferases (Nat)"/>
    <property type="match status" value="1"/>
</dbReference>
<evidence type="ECO:0000313" key="2">
    <source>
        <dbReference type="Proteomes" id="UP000198280"/>
    </source>
</evidence>
<gene>
    <name evidence="1" type="ORF">SAMN05216252_114125</name>
</gene>
<dbReference type="Proteomes" id="UP000198280">
    <property type="component" value="Unassembled WGS sequence"/>
</dbReference>
<name>A0A239K104_9ACTN</name>
<evidence type="ECO:0008006" key="3">
    <source>
        <dbReference type="Google" id="ProtNLM"/>
    </source>
</evidence>